<keyword evidence="3" id="KW-1185">Reference proteome</keyword>
<organism evidence="2 3">
    <name type="scientific">Paraburkholderia podalyriae</name>
    <dbReference type="NCBI Taxonomy" id="1938811"/>
    <lineage>
        <taxon>Bacteria</taxon>
        <taxon>Pseudomonadati</taxon>
        <taxon>Pseudomonadota</taxon>
        <taxon>Betaproteobacteria</taxon>
        <taxon>Burkholderiales</taxon>
        <taxon>Burkholderiaceae</taxon>
        <taxon>Paraburkholderia</taxon>
    </lineage>
</organism>
<sequence length="105" mass="10684">MALVGLSLAGTAWAQSVAPASKPVCVDAEVDGVRTLSYGCLSRELAPTPIAGGAASQTAAEALVRGPSNQVGTFNLSGEQNRFGANWGKSVAPQRPPAQQVVPPR</sequence>
<name>A0ABR7PWW3_9BURK</name>
<evidence type="ECO:0000313" key="3">
    <source>
        <dbReference type="Proteomes" id="UP000736373"/>
    </source>
</evidence>
<protein>
    <submittedName>
        <fullName evidence="2">Uncharacterized protein</fullName>
    </submittedName>
</protein>
<gene>
    <name evidence="2" type="ORF">F6X42_30585</name>
</gene>
<reference evidence="2 3" key="1">
    <citation type="submission" date="2019-09" db="EMBL/GenBank/DDBJ databases">
        <title>Paraburkholderia podalyriae sp. nov., A South African Podalyria-associated rhizobium.</title>
        <authorList>
            <person name="Mavima L."/>
            <person name="Beukes C.W."/>
            <person name="Palmer M."/>
            <person name="De Meyer S.E."/>
            <person name="James E.K."/>
            <person name="Maluk M."/>
            <person name="Avontuur J.R."/>
            <person name="Chan W.Y."/>
            <person name="Venter S.N."/>
            <person name="Steenkamp E.T."/>
        </authorList>
    </citation>
    <scope>NUCLEOTIDE SEQUENCE [LARGE SCALE GENOMIC DNA]</scope>
    <source>
        <strain evidence="2 3">WC7.3b</strain>
    </source>
</reference>
<dbReference type="Proteomes" id="UP000736373">
    <property type="component" value="Unassembled WGS sequence"/>
</dbReference>
<proteinExistence type="predicted"/>
<comment type="caution">
    <text evidence="2">The sequence shown here is derived from an EMBL/GenBank/DDBJ whole genome shotgun (WGS) entry which is preliminary data.</text>
</comment>
<feature type="region of interest" description="Disordered" evidence="1">
    <location>
        <begin position="85"/>
        <end position="105"/>
    </location>
</feature>
<dbReference type="EMBL" id="VZQQ01000038">
    <property type="protein sequence ID" value="MBC8750776.1"/>
    <property type="molecule type" value="Genomic_DNA"/>
</dbReference>
<evidence type="ECO:0000256" key="1">
    <source>
        <dbReference type="SAM" id="MobiDB-lite"/>
    </source>
</evidence>
<feature type="compositionally biased region" description="Low complexity" evidence="1">
    <location>
        <begin position="91"/>
        <end position="105"/>
    </location>
</feature>
<evidence type="ECO:0000313" key="2">
    <source>
        <dbReference type="EMBL" id="MBC8750776.1"/>
    </source>
</evidence>
<accession>A0ABR7PWW3</accession>